<dbReference type="Proteomes" id="UP000243015">
    <property type="component" value="Unassembled WGS sequence"/>
</dbReference>
<feature type="coiled-coil region" evidence="1">
    <location>
        <begin position="273"/>
        <end position="325"/>
    </location>
</feature>
<gene>
    <name evidence="3" type="ORF">A7C99_6714</name>
</gene>
<feature type="compositionally biased region" description="Low complexity" evidence="2">
    <location>
        <begin position="475"/>
        <end position="491"/>
    </location>
</feature>
<dbReference type="AlphaFoldDB" id="A0A178EQ82"/>
<dbReference type="PANTHER" id="PTHR38120:SF1">
    <property type="entry name" value="M PROTEIN, SEROTYPE 2.1"/>
    <property type="match status" value="1"/>
</dbReference>
<evidence type="ECO:0000313" key="3">
    <source>
        <dbReference type="EMBL" id="OAL62139.1"/>
    </source>
</evidence>
<feature type="region of interest" description="Disordered" evidence="2">
    <location>
        <begin position="167"/>
        <end position="189"/>
    </location>
</feature>
<dbReference type="VEuPathDB" id="FungiDB:TERG_03298"/>
<comment type="caution">
    <text evidence="3">The sequence shown here is derived from an EMBL/GenBank/DDBJ whole genome shotgun (WGS) entry which is preliminary data.</text>
</comment>
<feature type="region of interest" description="Disordered" evidence="2">
    <location>
        <begin position="420"/>
        <end position="645"/>
    </location>
</feature>
<evidence type="ECO:0000256" key="1">
    <source>
        <dbReference type="SAM" id="Coils"/>
    </source>
</evidence>
<feature type="compositionally biased region" description="Low complexity" evidence="2">
    <location>
        <begin position="550"/>
        <end position="565"/>
    </location>
</feature>
<accession>A0A178EQ82</accession>
<name>A0A178EQ82_TRIRU</name>
<feature type="compositionally biased region" description="Acidic residues" evidence="2">
    <location>
        <begin position="367"/>
        <end position="377"/>
    </location>
</feature>
<feature type="compositionally biased region" description="Pro residues" evidence="2">
    <location>
        <begin position="492"/>
        <end position="501"/>
    </location>
</feature>
<evidence type="ECO:0008006" key="5">
    <source>
        <dbReference type="Google" id="ProtNLM"/>
    </source>
</evidence>
<keyword evidence="1" id="KW-0175">Coiled coil</keyword>
<feature type="compositionally biased region" description="Basic and acidic residues" evidence="2">
    <location>
        <begin position="167"/>
        <end position="188"/>
    </location>
</feature>
<feature type="compositionally biased region" description="Polar residues" evidence="2">
    <location>
        <begin position="452"/>
        <end position="474"/>
    </location>
</feature>
<evidence type="ECO:0000313" key="4">
    <source>
        <dbReference type="Proteomes" id="UP000243015"/>
    </source>
</evidence>
<feature type="compositionally biased region" description="Polar residues" evidence="2">
    <location>
        <begin position="692"/>
        <end position="706"/>
    </location>
</feature>
<evidence type="ECO:0000256" key="2">
    <source>
        <dbReference type="SAM" id="MobiDB-lite"/>
    </source>
</evidence>
<proteinExistence type="predicted"/>
<sequence>MASKKPSSPTPTGRRTPSTDAQTSPGRPRKVSSQSPGAATNGVGRSPSTKGSPGPVSARAAAARRAGLGRSNLSMSSVPRHYPHNNEDEEARAASTALIEDLKDQVQKAETVADQYRKQLGLLQMRLDEAVSEQTRLEEQAHEKDGQINPLRDEIKELHRQIRDLEQKHETERESMMADKENQAKREEELEASIQRLKETIAQKDLRMGVDGERNLSRSRQYPFTLPPFIHNMTDRNAASFRNRSSPDIENGQFAPSSSQLQRSPSRNNSKLILQKDKLIESLRLELAEAQIKIVEMENLGGGRQQELERELLEARMANARLMEDNESYQLLLSERTLNGDFTKGDFMHEAHPPANANGTGGSSLADELDSVGEGGEDNEKRKLESELKSYKDQNKALSLYIERIIGRLLQHEGFEHILDKSDADNTGPKGGNKDKELPPPPPAEKDEAPEQQQSFLQQAKSVVSGQPARSNNRQRPPSQLTQSTSTHSPPQSSPPEPPTPSAHENPDTAPRIPLGRSRTVQHRRTRSDQLDNAGAAAGTASVISQMYRGPPSGRSPSTGPLSPGISPTLSNNGPFFAPGAASKRSSVATAPGGTGTSISTRSADRRFSGAASLTSERSGDVGSMEGGAASASPPRSGPGMNNYTGAVMQQNKLRPLRLVQENQEMDADTLADEAARKKANRGSWAGWFNRGSFTMSDSSNSRPSS</sequence>
<feature type="region of interest" description="Disordered" evidence="2">
    <location>
        <begin position="679"/>
        <end position="706"/>
    </location>
</feature>
<reference evidence="3 4" key="1">
    <citation type="submission" date="2016-05" db="EMBL/GenBank/DDBJ databases">
        <title>Genome sequencing of Trichophyton rubrum CMCC(F)T1i isolated from hair.</title>
        <authorList>
            <person name="Zhan P."/>
            <person name="Tao Y."/>
            <person name="Liu W."/>
        </authorList>
    </citation>
    <scope>NUCLEOTIDE SEQUENCE [LARGE SCALE GENOMIC DNA]</scope>
    <source>
        <strain evidence="4">CMCC(F)T1i</strain>
    </source>
</reference>
<dbReference type="PANTHER" id="PTHR38120">
    <property type="entry name" value="EXPRESSED PROTEIN"/>
    <property type="match status" value="1"/>
</dbReference>
<feature type="compositionally biased region" description="Low complexity" evidence="2">
    <location>
        <begin position="1"/>
        <end position="19"/>
    </location>
</feature>
<feature type="region of interest" description="Disordered" evidence="2">
    <location>
        <begin position="1"/>
        <end position="96"/>
    </location>
</feature>
<feature type="compositionally biased region" description="Basic and acidic residues" evidence="2">
    <location>
        <begin position="432"/>
        <end position="449"/>
    </location>
</feature>
<feature type="compositionally biased region" description="Polar residues" evidence="2">
    <location>
        <begin position="20"/>
        <end position="38"/>
    </location>
</feature>
<feature type="compositionally biased region" description="Low complexity" evidence="2">
    <location>
        <begin position="256"/>
        <end position="269"/>
    </location>
</feature>
<dbReference type="EMBL" id="LHPM01000019">
    <property type="protein sequence ID" value="OAL62139.1"/>
    <property type="molecule type" value="Genomic_DNA"/>
</dbReference>
<organism evidence="3 4">
    <name type="scientific">Trichophyton rubrum</name>
    <name type="common">Athlete's foot fungus</name>
    <name type="synonym">Epidermophyton rubrum</name>
    <dbReference type="NCBI Taxonomy" id="5551"/>
    <lineage>
        <taxon>Eukaryota</taxon>
        <taxon>Fungi</taxon>
        <taxon>Dikarya</taxon>
        <taxon>Ascomycota</taxon>
        <taxon>Pezizomycotina</taxon>
        <taxon>Eurotiomycetes</taxon>
        <taxon>Eurotiomycetidae</taxon>
        <taxon>Onygenales</taxon>
        <taxon>Arthrodermataceae</taxon>
        <taxon>Trichophyton</taxon>
    </lineage>
</organism>
<feature type="region of interest" description="Disordered" evidence="2">
    <location>
        <begin position="241"/>
        <end position="269"/>
    </location>
</feature>
<feature type="region of interest" description="Disordered" evidence="2">
    <location>
        <begin position="348"/>
        <end position="386"/>
    </location>
</feature>
<protein>
    <recommendedName>
        <fullName evidence="5">M protein, serotype 2.1</fullName>
    </recommendedName>
</protein>